<dbReference type="InterPro" id="IPR050259">
    <property type="entry name" value="SDR"/>
</dbReference>
<dbReference type="Pfam" id="PF13561">
    <property type="entry name" value="adh_short_C2"/>
    <property type="match status" value="1"/>
</dbReference>
<comment type="similarity">
    <text evidence="1">Belongs to the short-chain dehydrogenases/reductases (SDR) family.</text>
</comment>
<gene>
    <name evidence="2" type="ORF">GQ61_03130</name>
</gene>
<evidence type="ECO:0000313" key="2">
    <source>
        <dbReference type="EMBL" id="ARN84481.1"/>
    </source>
</evidence>
<reference evidence="2 3" key="1">
    <citation type="submission" date="2014-06" db="EMBL/GenBank/DDBJ databases">
        <title>The genome of the endonuclear symbiont Nucleicultrix amoebiphila.</title>
        <authorList>
            <person name="Schulz F."/>
            <person name="Horn M."/>
        </authorList>
    </citation>
    <scope>NUCLEOTIDE SEQUENCE [LARGE SCALE GENOMIC DNA]</scope>
    <source>
        <strain evidence="2 3">FS5</strain>
    </source>
</reference>
<dbReference type="PANTHER" id="PTHR42879">
    <property type="entry name" value="3-OXOACYL-(ACYL-CARRIER-PROTEIN) REDUCTASE"/>
    <property type="match status" value="1"/>
</dbReference>
<dbReference type="Proteomes" id="UP000237351">
    <property type="component" value="Chromosome"/>
</dbReference>
<dbReference type="PRINTS" id="PR00081">
    <property type="entry name" value="GDHRDH"/>
</dbReference>
<dbReference type="STRING" id="1414854.GQ61_03130"/>
<dbReference type="InterPro" id="IPR036291">
    <property type="entry name" value="NAD(P)-bd_dom_sf"/>
</dbReference>
<dbReference type="FunFam" id="3.40.50.720:FF:000084">
    <property type="entry name" value="Short-chain dehydrogenase reductase"/>
    <property type="match status" value="1"/>
</dbReference>
<sequence length="254" mass="27791">MNNKIAIITGASKGIGRSIAKVFAAEGANVILVSRTEKDLKNVVDEITKSGGKASYIVADITKPENMERMAQMTLKMHNRIDILIHNAAGIYPPSRIDVMSKEEWHEVIKTNLNGAFYAVKAVIPAMKNQQYGRIVFTSSISGPRVGLPTKSHYTASKSGMNGFMKTIAIELAKYKITVNAVEPGNIMTEGMKVNSTKVIEERTKPIPMGRLGTPEETAYAHLFLASDEARYITGQSIIVDGGQTLPETHYGEY</sequence>
<dbReference type="NCBIfam" id="NF009466">
    <property type="entry name" value="PRK12826.1-2"/>
    <property type="match status" value="1"/>
</dbReference>
<evidence type="ECO:0000256" key="1">
    <source>
        <dbReference type="ARBA" id="ARBA00006484"/>
    </source>
</evidence>
<dbReference type="AlphaFoldDB" id="A0A1W6N3X8"/>
<dbReference type="InterPro" id="IPR020904">
    <property type="entry name" value="Sc_DH/Rdtase_CS"/>
</dbReference>
<dbReference type="EMBL" id="CP008743">
    <property type="protein sequence ID" value="ARN84481.1"/>
    <property type="molecule type" value="Genomic_DNA"/>
</dbReference>
<keyword evidence="3" id="KW-1185">Reference proteome</keyword>
<proteinExistence type="inferred from homology"/>
<evidence type="ECO:0008006" key="4">
    <source>
        <dbReference type="Google" id="ProtNLM"/>
    </source>
</evidence>
<dbReference type="GO" id="GO:0032787">
    <property type="term" value="P:monocarboxylic acid metabolic process"/>
    <property type="evidence" value="ECO:0007669"/>
    <property type="project" value="UniProtKB-ARBA"/>
</dbReference>
<dbReference type="InterPro" id="IPR002347">
    <property type="entry name" value="SDR_fam"/>
</dbReference>
<name>A0A1W6N3X8_9PROT</name>
<accession>A0A1W6N3X8</accession>
<dbReference type="PROSITE" id="PS00061">
    <property type="entry name" value="ADH_SHORT"/>
    <property type="match status" value="1"/>
</dbReference>
<organism evidence="2 3">
    <name type="scientific">Candidatus Nucleicultrix amoebiphila FS5</name>
    <dbReference type="NCBI Taxonomy" id="1414854"/>
    <lineage>
        <taxon>Bacteria</taxon>
        <taxon>Pseudomonadati</taxon>
        <taxon>Pseudomonadota</taxon>
        <taxon>Alphaproteobacteria</taxon>
        <taxon>Holosporales</taxon>
        <taxon>Candidatus Nucleicultricaceae</taxon>
        <taxon>Candidatus Nucleicultrix</taxon>
    </lineage>
</organism>
<dbReference type="PRINTS" id="PR00080">
    <property type="entry name" value="SDRFAMILY"/>
</dbReference>
<evidence type="ECO:0000313" key="3">
    <source>
        <dbReference type="Proteomes" id="UP000237351"/>
    </source>
</evidence>
<dbReference type="RefSeq" id="WP_198157392.1">
    <property type="nucleotide sequence ID" value="NZ_CP008743.1"/>
</dbReference>
<dbReference type="SUPFAM" id="SSF51735">
    <property type="entry name" value="NAD(P)-binding Rossmann-fold domains"/>
    <property type="match status" value="1"/>
</dbReference>
<dbReference type="KEGG" id="naf:GQ61_03130"/>
<dbReference type="Gene3D" id="3.40.50.720">
    <property type="entry name" value="NAD(P)-binding Rossmann-like Domain"/>
    <property type="match status" value="1"/>
</dbReference>
<protein>
    <recommendedName>
        <fullName evidence="4">3-ketoacyl-ACP reductase</fullName>
    </recommendedName>
</protein>